<comment type="subcellular location">
    <subcellularLocation>
        <location evidence="1">Membrane</location>
        <topology evidence="1">Multi-pass membrane protein</topology>
    </subcellularLocation>
</comment>
<evidence type="ECO:0000313" key="9">
    <source>
        <dbReference type="Proteomes" id="UP000604046"/>
    </source>
</evidence>
<gene>
    <name evidence="8" type="ORF">SNAT2548_LOCUS2740</name>
</gene>
<dbReference type="AlphaFoldDB" id="A0A812I584"/>
<dbReference type="Proteomes" id="UP000604046">
    <property type="component" value="Unassembled WGS sequence"/>
</dbReference>
<feature type="transmembrane region" description="Helical" evidence="6">
    <location>
        <begin position="188"/>
        <end position="208"/>
    </location>
</feature>
<dbReference type="EMBL" id="CAJNDS010000163">
    <property type="protein sequence ID" value="CAE6972708.1"/>
    <property type="molecule type" value="Genomic_DNA"/>
</dbReference>
<dbReference type="InterPro" id="IPR007829">
    <property type="entry name" value="TM2"/>
</dbReference>
<feature type="transmembrane region" description="Helical" evidence="6">
    <location>
        <begin position="122"/>
        <end position="144"/>
    </location>
</feature>
<dbReference type="GO" id="GO:0016020">
    <property type="term" value="C:membrane"/>
    <property type="evidence" value="ECO:0007669"/>
    <property type="project" value="UniProtKB-SubCell"/>
</dbReference>
<protein>
    <recommendedName>
        <fullName evidence="7">TM2 domain-containing protein</fullName>
    </recommendedName>
</protein>
<dbReference type="InterPro" id="IPR050932">
    <property type="entry name" value="TM2D1-3-like"/>
</dbReference>
<dbReference type="PANTHER" id="PTHR21016">
    <property type="entry name" value="BETA-AMYLOID BINDING PROTEIN-RELATED"/>
    <property type="match status" value="1"/>
</dbReference>
<comment type="caution">
    <text evidence="8">The sequence shown here is derived from an EMBL/GenBank/DDBJ whole genome shotgun (WGS) entry which is preliminary data.</text>
</comment>
<comment type="similarity">
    <text evidence="2">Belongs to the TM2 family.</text>
</comment>
<dbReference type="PANTHER" id="PTHR21016:SF25">
    <property type="entry name" value="TM2 DOMAIN-CONTAINING PROTEIN DDB_G0277895-RELATED"/>
    <property type="match status" value="1"/>
</dbReference>
<evidence type="ECO:0000256" key="3">
    <source>
        <dbReference type="ARBA" id="ARBA00022692"/>
    </source>
</evidence>
<evidence type="ECO:0000256" key="1">
    <source>
        <dbReference type="ARBA" id="ARBA00004141"/>
    </source>
</evidence>
<keyword evidence="5 6" id="KW-0472">Membrane</keyword>
<keyword evidence="3 6" id="KW-0812">Transmembrane</keyword>
<evidence type="ECO:0000256" key="2">
    <source>
        <dbReference type="ARBA" id="ARBA00008284"/>
    </source>
</evidence>
<accession>A0A812I584</accession>
<organism evidence="8 9">
    <name type="scientific">Symbiodinium natans</name>
    <dbReference type="NCBI Taxonomy" id="878477"/>
    <lineage>
        <taxon>Eukaryota</taxon>
        <taxon>Sar</taxon>
        <taxon>Alveolata</taxon>
        <taxon>Dinophyceae</taxon>
        <taxon>Suessiales</taxon>
        <taxon>Symbiodiniaceae</taxon>
        <taxon>Symbiodinium</taxon>
    </lineage>
</organism>
<sequence length="245" mass="27318">MDVSGRIPRRTLIIAGLATSVSLQGCSSLIPTHATGYWQDMTSYLAKYKFETPGLETTQLNPCAMDIPRYLQCSGHGECKAWTQDPTREDLPQAAAEAPRFCYCAEGWADPNCETPRKSQRVAFLLSLFGGVLGLDQLYLGFFFPYGLLKLLTLGGLGIWWIYDVVRIGSSPVDTAVSFKVARNVPHWAFVLSSVIFFVALAFVYSAWSIRRQRVMKQREMLMLQAESAAIESRRQYSGYGSTLG</sequence>
<name>A0A812I584_9DINO</name>
<reference evidence="8" key="1">
    <citation type="submission" date="2021-02" db="EMBL/GenBank/DDBJ databases">
        <authorList>
            <person name="Dougan E. K."/>
            <person name="Rhodes N."/>
            <person name="Thang M."/>
            <person name="Chan C."/>
        </authorList>
    </citation>
    <scope>NUCLEOTIDE SEQUENCE</scope>
</reference>
<dbReference type="Pfam" id="PF05154">
    <property type="entry name" value="TM2"/>
    <property type="match status" value="1"/>
</dbReference>
<keyword evidence="4 6" id="KW-1133">Transmembrane helix</keyword>
<proteinExistence type="inferred from homology"/>
<evidence type="ECO:0000313" key="8">
    <source>
        <dbReference type="EMBL" id="CAE6972708.1"/>
    </source>
</evidence>
<evidence type="ECO:0000256" key="6">
    <source>
        <dbReference type="SAM" id="Phobius"/>
    </source>
</evidence>
<feature type="domain" description="TM2" evidence="7">
    <location>
        <begin position="117"/>
        <end position="166"/>
    </location>
</feature>
<dbReference type="PROSITE" id="PS51257">
    <property type="entry name" value="PROKAR_LIPOPROTEIN"/>
    <property type="match status" value="1"/>
</dbReference>
<evidence type="ECO:0000256" key="4">
    <source>
        <dbReference type="ARBA" id="ARBA00022989"/>
    </source>
</evidence>
<evidence type="ECO:0000259" key="7">
    <source>
        <dbReference type="Pfam" id="PF05154"/>
    </source>
</evidence>
<dbReference type="OrthoDB" id="438532at2759"/>
<keyword evidence="9" id="KW-1185">Reference proteome</keyword>
<evidence type="ECO:0000256" key="5">
    <source>
        <dbReference type="ARBA" id="ARBA00023136"/>
    </source>
</evidence>